<dbReference type="AlphaFoldDB" id="A0ABD3HVP2"/>
<keyword evidence="1" id="KW-0472">Membrane</keyword>
<evidence type="ECO:0000313" key="4">
    <source>
        <dbReference type="Proteomes" id="UP001633002"/>
    </source>
</evidence>
<name>A0ABD3HVP2_9MARC</name>
<keyword evidence="4" id="KW-1185">Reference proteome</keyword>
<evidence type="ECO:0000256" key="1">
    <source>
        <dbReference type="SAM" id="Phobius"/>
    </source>
</evidence>
<dbReference type="PANTHER" id="PTHR35393">
    <property type="entry name" value="CHROMOSOME 1, WHOLE GENOME SHOTGUN SEQUENCE"/>
    <property type="match status" value="1"/>
</dbReference>
<evidence type="ECO:0000259" key="2">
    <source>
        <dbReference type="Pfam" id="PF24840"/>
    </source>
</evidence>
<sequence>MEDPEREVPLVLKKLLRRPTFESMADTIRQYFTEDIAFYHLYANVAPTVGISVYTLLFQFMVFFINYQEPLVHDMVYDEKKNMMAVRMTVRTNPWIFLWRTVNLQFLIEFEFRDVIDENTGKVLKKIKVQRDYFIRSPIVQLIPIIGNIYDSERLRYIVGESTAATIRFIVRTYDLLVPAKLREDVFEFWREYLQVPPNEQHSLSTD</sequence>
<reference evidence="3 4" key="1">
    <citation type="submission" date="2024-09" db="EMBL/GenBank/DDBJ databases">
        <title>Chromosome-scale assembly of Riccia sorocarpa.</title>
        <authorList>
            <person name="Paukszto L."/>
        </authorList>
    </citation>
    <scope>NUCLEOTIDE SEQUENCE [LARGE SCALE GENOMIC DNA]</scope>
    <source>
        <strain evidence="3">LP-2024</strain>
        <tissue evidence="3">Aerial parts of the thallus</tissue>
    </source>
</reference>
<dbReference type="Pfam" id="PF24840">
    <property type="entry name" value="NTF2_SigF"/>
    <property type="match status" value="1"/>
</dbReference>
<dbReference type="EMBL" id="JBJQOH010000003">
    <property type="protein sequence ID" value="KAL3694824.1"/>
    <property type="molecule type" value="Genomic_DNA"/>
</dbReference>
<protein>
    <recommendedName>
        <fullName evidence="2">SigF-like NTF2-like domain-containing protein</fullName>
    </recommendedName>
</protein>
<keyword evidence="1" id="KW-1133">Transmembrane helix</keyword>
<keyword evidence="1" id="KW-0812">Transmembrane</keyword>
<organism evidence="3 4">
    <name type="scientific">Riccia sorocarpa</name>
    <dbReference type="NCBI Taxonomy" id="122646"/>
    <lineage>
        <taxon>Eukaryota</taxon>
        <taxon>Viridiplantae</taxon>
        <taxon>Streptophyta</taxon>
        <taxon>Embryophyta</taxon>
        <taxon>Marchantiophyta</taxon>
        <taxon>Marchantiopsida</taxon>
        <taxon>Marchantiidae</taxon>
        <taxon>Marchantiales</taxon>
        <taxon>Ricciaceae</taxon>
        <taxon>Riccia</taxon>
    </lineage>
</organism>
<feature type="transmembrane region" description="Helical" evidence="1">
    <location>
        <begin position="41"/>
        <end position="65"/>
    </location>
</feature>
<dbReference type="InterPro" id="IPR057514">
    <property type="entry name" value="NTF2_SigF"/>
</dbReference>
<dbReference type="Proteomes" id="UP001633002">
    <property type="component" value="Unassembled WGS sequence"/>
</dbReference>
<feature type="domain" description="SigF-like NTF2-like" evidence="2">
    <location>
        <begin position="1"/>
        <end position="148"/>
    </location>
</feature>
<dbReference type="PANTHER" id="PTHR35393:SF1">
    <property type="entry name" value="SNOAL-LIKE DOMAIN-CONTAINING PROTEIN"/>
    <property type="match status" value="1"/>
</dbReference>
<proteinExistence type="predicted"/>
<accession>A0ABD3HVP2</accession>
<evidence type="ECO:0000313" key="3">
    <source>
        <dbReference type="EMBL" id="KAL3694824.1"/>
    </source>
</evidence>
<gene>
    <name evidence="3" type="ORF">R1sor_008475</name>
</gene>
<comment type="caution">
    <text evidence="3">The sequence shown here is derived from an EMBL/GenBank/DDBJ whole genome shotgun (WGS) entry which is preliminary data.</text>
</comment>